<dbReference type="PANTHER" id="PTHR10736">
    <property type="entry name" value="BESTROPHIN"/>
    <property type="match status" value="1"/>
</dbReference>
<keyword evidence="8" id="KW-1185">Reference proteome</keyword>
<comment type="caution">
    <text evidence="6">Lacks conserved residue(s) required for the propagation of feature annotation.</text>
</comment>
<sequence length="494" mass="57915">MTLNYNRSITTSKPWTFLKLLFTWKASIWKAVYLELLAFLVVYGVISAIYRAALSSSQQKSFEAVVRFFDNRLDFIPLELVLGFFCTQVFNRWTKQYDNIGFIDNVCLMTALYVRGRDERARIYRRNIVRYCELVQVLVFRDISMRVRRRFPTLDTIVAAGFMMPHEKENFESYSDKSNTPKYWIPANWALAMTQQAWKHGNIESPYYKVVLQEEIKKWRTSMEWVFNYDWVPLPLMYPQVICLAVHLHFLVCLLSRQTIVSQHELKDEIDTYFPVMTSLQFVFYMGWMKVIEAVLNPFGEDDDDFETNALIDRNITMGMMIVDQGYDRPPEVRRDPFWDEIHPLYSEETSRIRNNPPRGSVSHIKLASYVKEVKMMPHLRASSRSAPPLLSPTLRSTNVTVKEEERDPSPLHQRRQPIFTKIRCLTNSLVKFFQMWKSSDHKKTNKIPPMNGNAAAEDAKVPVVTKKCSQNCEMPVSIAIPTQSPIFHEKYVE</sequence>
<keyword evidence="6" id="KW-0868">Chloride</keyword>
<evidence type="ECO:0000256" key="2">
    <source>
        <dbReference type="ARBA" id="ARBA00022692"/>
    </source>
</evidence>
<dbReference type="InterPro" id="IPR021134">
    <property type="entry name" value="Bestrophin-like"/>
</dbReference>
<comment type="caution">
    <text evidence="7">The sequence shown here is derived from an EMBL/GenBank/DDBJ whole genome shotgun (WGS) entry which is preliminary data.</text>
</comment>
<evidence type="ECO:0000313" key="7">
    <source>
        <dbReference type="EMBL" id="KAK6747915.1"/>
    </source>
</evidence>
<gene>
    <name evidence="7" type="primary">Necator_chrIV.g14160</name>
    <name evidence="7" type="ORF">RB195_000866</name>
</gene>
<comment type="similarity">
    <text evidence="5 6">Belongs to the anion channel-forming bestrophin (TC 1.A.46) family. Calcium-sensitive chloride channel subfamily.</text>
</comment>
<evidence type="ECO:0000256" key="6">
    <source>
        <dbReference type="RuleBase" id="RU363126"/>
    </source>
</evidence>
<dbReference type="Proteomes" id="UP001303046">
    <property type="component" value="Unassembled WGS sequence"/>
</dbReference>
<organism evidence="7 8">
    <name type="scientific">Necator americanus</name>
    <name type="common">Human hookworm</name>
    <dbReference type="NCBI Taxonomy" id="51031"/>
    <lineage>
        <taxon>Eukaryota</taxon>
        <taxon>Metazoa</taxon>
        <taxon>Ecdysozoa</taxon>
        <taxon>Nematoda</taxon>
        <taxon>Chromadorea</taxon>
        <taxon>Rhabditida</taxon>
        <taxon>Rhabditina</taxon>
        <taxon>Rhabditomorpha</taxon>
        <taxon>Strongyloidea</taxon>
        <taxon>Ancylostomatidae</taxon>
        <taxon>Bunostominae</taxon>
        <taxon>Necator</taxon>
    </lineage>
</organism>
<dbReference type="EMBL" id="JAVFWL010000004">
    <property type="protein sequence ID" value="KAK6747915.1"/>
    <property type="molecule type" value="Genomic_DNA"/>
</dbReference>
<reference evidence="7 8" key="1">
    <citation type="submission" date="2023-08" db="EMBL/GenBank/DDBJ databases">
        <title>A Necator americanus chromosomal reference genome.</title>
        <authorList>
            <person name="Ilik V."/>
            <person name="Petrzelkova K.J."/>
            <person name="Pardy F."/>
            <person name="Fuh T."/>
            <person name="Niatou-Singa F.S."/>
            <person name="Gouil Q."/>
            <person name="Baker L."/>
            <person name="Ritchie M.E."/>
            <person name="Jex A.R."/>
            <person name="Gazzola D."/>
            <person name="Li H."/>
            <person name="Toshio Fujiwara R."/>
            <person name="Zhan B."/>
            <person name="Aroian R.V."/>
            <person name="Pafco B."/>
            <person name="Schwarz E.M."/>
        </authorList>
    </citation>
    <scope>NUCLEOTIDE SEQUENCE [LARGE SCALE GENOMIC DNA]</scope>
    <source>
        <strain evidence="7 8">Aroian</strain>
        <tissue evidence="7">Whole animal</tissue>
    </source>
</reference>
<evidence type="ECO:0000313" key="8">
    <source>
        <dbReference type="Proteomes" id="UP001303046"/>
    </source>
</evidence>
<proteinExistence type="inferred from homology"/>
<keyword evidence="4 6" id="KW-0472">Membrane</keyword>
<keyword evidence="3 6" id="KW-1133">Transmembrane helix</keyword>
<dbReference type="InterPro" id="IPR000615">
    <property type="entry name" value="Bestrophin"/>
</dbReference>
<comment type="subcellular location">
    <subcellularLocation>
        <location evidence="6">Cell membrane</location>
        <topology evidence="6">Multi-pass membrane protein</topology>
    </subcellularLocation>
    <subcellularLocation>
        <location evidence="1">Membrane</location>
    </subcellularLocation>
</comment>
<name>A0ABR1DDD4_NECAM</name>
<dbReference type="Pfam" id="PF01062">
    <property type="entry name" value="Bestrophin"/>
    <property type="match status" value="1"/>
</dbReference>
<evidence type="ECO:0000256" key="3">
    <source>
        <dbReference type="ARBA" id="ARBA00022989"/>
    </source>
</evidence>
<evidence type="ECO:0000256" key="4">
    <source>
        <dbReference type="ARBA" id="ARBA00023136"/>
    </source>
</evidence>
<dbReference type="PANTHER" id="PTHR10736:SF9">
    <property type="entry name" value="BESTROPHIN HOMOLOG 1-RELATED"/>
    <property type="match status" value="1"/>
</dbReference>
<evidence type="ECO:0000256" key="1">
    <source>
        <dbReference type="ARBA" id="ARBA00004370"/>
    </source>
</evidence>
<keyword evidence="2 6" id="KW-0812">Transmembrane</keyword>
<comment type="function">
    <text evidence="6">Forms chloride channels.</text>
</comment>
<keyword evidence="6" id="KW-0407">Ion channel</keyword>
<keyword evidence="6" id="KW-0869">Chloride channel</keyword>
<keyword evidence="6" id="KW-0406">Ion transport</keyword>
<keyword evidence="6" id="KW-1003">Cell membrane</keyword>
<protein>
    <recommendedName>
        <fullName evidence="6">Bestrophin homolog</fullName>
    </recommendedName>
</protein>
<feature type="transmembrane region" description="Helical" evidence="6">
    <location>
        <begin position="31"/>
        <end position="54"/>
    </location>
</feature>
<keyword evidence="6" id="KW-0813">Transport</keyword>
<evidence type="ECO:0000256" key="5">
    <source>
        <dbReference type="ARBA" id="ARBA00034769"/>
    </source>
</evidence>
<accession>A0ABR1DDD4</accession>